<dbReference type="FunFam" id="3.30.1740.20:FF:000001">
    <property type="entry name" value="40S ribosomal protein S26"/>
    <property type="match status" value="1"/>
</dbReference>
<dbReference type="InterPro" id="IPR003807">
    <property type="entry name" value="DUF202"/>
</dbReference>
<dbReference type="InterPro" id="IPR004331">
    <property type="entry name" value="SPX_dom"/>
</dbReference>
<comment type="similarity">
    <text evidence="2">Belongs to the eukaryotic ribosomal protein eS26 family.</text>
</comment>
<dbReference type="GO" id="GO:1990904">
    <property type="term" value="C:ribonucleoprotein complex"/>
    <property type="evidence" value="ECO:0007669"/>
    <property type="project" value="UniProtKB-KW"/>
</dbReference>
<dbReference type="InterPro" id="IPR051572">
    <property type="entry name" value="VTC_Complex_Subunit"/>
</dbReference>
<dbReference type="Pfam" id="PF02656">
    <property type="entry name" value="DUF202"/>
    <property type="match status" value="1"/>
</dbReference>
<evidence type="ECO:0000313" key="13">
    <source>
        <dbReference type="Proteomes" id="UP000029725"/>
    </source>
</evidence>
<feature type="transmembrane region" description="Helical" evidence="10">
    <location>
        <begin position="693"/>
        <end position="716"/>
    </location>
</feature>
<keyword evidence="4 10" id="KW-0812">Transmembrane</keyword>
<dbReference type="GeneID" id="25259030"/>
<dbReference type="PROSITE" id="PS00733">
    <property type="entry name" value="RIBOSOMAL_S26E"/>
    <property type="match status" value="1"/>
</dbReference>
<dbReference type="InterPro" id="IPR000892">
    <property type="entry name" value="Ribosomal_eS26"/>
</dbReference>
<keyword evidence="13" id="KW-1185">Reference proteome</keyword>
<keyword evidence="7 10" id="KW-0472">Membrane</keyword>
<dbReference type="GO" id="GO:0006799">
    <property type="term" value="P:polyphosphate biosynthetic process"/>
    <property type="evidence" value="ECO:0007669"/>
    <property type="project" value="UniProtKB-ARBA"/>
</dbReference>
<evidence type="ECO:0000256" key="4">
    <source>
        <dbReference type="ARBA" id="ARBA00022692"/>
    </source>
</evidence>
<dbReference type="GO" id="GO:0005840">
    <property type="term" value="C:ribosome"/>
    <property type="evidence" value="ECO:0007669"/>
    <property type="project" value="UniProtKB-KW"/>
</dbReference>
<comment type="subcellular location">
    <subcellularLocation>
        <location evidence="1">Vacuole membrane</location>
        <topology evidence="1">Multi-pass membrane protein</topology>
    </subcellularLocation>
</comment>
<dbReference type="GO" id="GO:0003735">
    <property type="term" value="F:structural constituent of ribosome"/>
    <property type="evidence" value="ECO:0007669"/>
    <property type="project" value="InterPro"/>
</dbReference>
<dbReference type="GO" id="GO:0006412">
    <property type="term" value="P:translation"/>
    <property type="evidence" value="ECO:0007669"/>
    <property type="project" value="InterPro"/>
</dbReference>
<dbReference type="HOGENOM" id="CLU_009308_0_0_1"/>
<dbReference type="Pfam" id="PF09359">
    <property type="entry name" value="VTC"/>
    <property type="match status" value="1"/>
</dbReference>
<dbReference type="Pfam" id="PF01283">
    <property type="entry name" value="Ribosomal_S26e"/>
    <property type="match status" value="1"/>
</dbReference>
<keyword evidence="8" id="KW-0687">Ribonucleoprotein</keyword>
<dbReference type="OrthoDB" id="2243669at2759"/>
<comment type="caution">
    <text evidence="12">The sequence shown here is derived from an EMBL/GenBank/DDBJ whole genome shotgun (WGS) entry which is preliminary data.</text>
</comment>
<name>A0A098VSW3_9MICR</name>
<gene>
    <name evidence="12" type="ORF">DI09_20p90</name>
</gene>
<dbReference type="GO" id="GO:0005774">
    <property type="term" value="C:vacuolar membrane"/>
    <property type="evidence" value="ECO:0007669"/>
    <property type="project" value="UniProtKB-SubCell"/>
</dbReference>
<feature type="region of interest" description="Disordered" evidence="9">
    <location>
        <begin position="574"/>
        <end position="593"/>
    </location>
</feature>
<dbReference type="PANTHER" id="PTHR46140:SF1">
    <property type="entry name" value="VACUOLAR TRANSPORTER CHAPERONE COMPLEX SUBUNIT 4-RELATED"/>
    <property type="match status" value="1"/>
</dbReference>
<feature type="transmembrane region" description="Helical" evidence="10">
    <location>
        <begin position="628"/>
        <end position="648"/>
    </location>
</feature>
<evidence type="ECO:0000256" key="6">
    <source>
        <dbReference type="ARBA" id="ARBA00022989"/>
    </source>
</evidence>
<protein>
    <recommendedName>
        <fullName evidence="11">SPX domain-containing protein</fullName>
    </recommendedName>
</protein>
<feature type="compositionally biased region" description="Low complexity" evidence="9">
    <location>
        <begin position="519"/>
        <end position="536"/>
    </location>
</feature>
<dbReference type="InterPro" id="IPR018966">
    <property type="entry name" value="VTC_domain"/>
</dbReference>
<evidence type="ECO:0000256" key="8">
    <source>
        <dbReference type="ARBA" id="ARBA00023274"/>
    </source>
</evidence>
<dbReference type="Gene3D" id="3.30.1740.20">
    <property type="entry name" value="Ribosomal protein S26e"/>
    <property type="match status" value="1"/>
</dbReference>
<keyword evidence="5" id="KW-0689">Ribosomal protein</keyword>
<evidence type="ECO:0000256" key="9">
    <source>
        <dbReference type="SAM" id="MobiDB-lite"/>
    </source>
</evidence>
<dbReference type="RefSeq" id="XP_013238550.1">
    <property type="nucleotide sequence ID" value="XM_013383096.1"/>
</dbReference>
<evidence type="ECO:0000256" key="1">
    <source>
        <dbReference type="ARBA" id="ARBA00004128"/>
    </source>
</evidence>
<evidence type="ECO:0000256" key="10">
    <source>
        <dbReference type="SAM" id="Phobius"/>
    </source>
</evidence>
<dbReference type="InterPro" id="IPR038551">
    <property type="entry name" value="Ribosomal_eS26_sf"/>
</dbReference>
<evidence type="ECO:0000259" key="11">
    <source>
        <dbReference type="PROSITE" id="PS51382"/>
    </source>
</evidence>
<feature type="transmembrane region" description="Helical" evidence="10">
    <location>
        <begin position="836"/>
        <end position="854"/>
    </location>
</feature>
<evidence type="ECO:0000256" key="2">
    <source>
        <dbReference type="ARBA" id="ARBA00008596"/>
    </source>
</evidence>
<proteinExistence type="inferred from homology"/>
<dbReference type="CDD" id="cd07751">
    <property type="entry name" value="PolyPPase_VTC4_like"/>
    <property type="match status" value="1"/>
</dbReference>
<evidence type="ECO:0000256" key="7">
    <source>
        <dbReference type="ARBA" id="ARBA00023136"/>
    </source>
</evidence>
<organism evidence="12 13">
    <name type="scientific">Mitosporidium daphniae</name>
    <dbReference type="NCBI Taxonomy" id="1485682"/>
    <lineage>
        <taxon>Eukaryota</taxon>
        <taxon>Fungi</taxon>
        <taxon>Fungi incertae sedis</taxon>
        <taxon>Microsporidia</taxon>
        <taxon>Mitosporidium</taxon>
    </lineage>
</organism>
<feature type="transmembrane region" description="Helical" evidence="10">
    <location>
        <begin position="655"/>
        <end position="673"/>
    </location>
</feature>
<feature type="region of interest" description="Disordered" evidence="9">
    <location>
        <begin position="513"/>
        <end position="543"/>
    </location>
</feature>
<dbReference type="PROSITE" id="PS51382">
    <property type="entry name" value="SPX"/>
    <property type="match status" value="1"/>
</dbReference>
<dbReference type="EMBL" id="JMKJ01000122">
    <property type="protein sequence ID" value="KGG52092.1"/>
    <property type="molecule type" value="Genomic_DNA"/>
</dbReference>
<keyword evidence="3" id="KW-0926">Vacuole</keyword>
<dbReference type="InterPro" id="IPR042267">
    <property type="entry name" value="VTC_sf"/>
</dbReference>
<dbReference type="PANTHER" id="PTHR46140">
    <property type="entry name" value="VACUOLAR TRANSPORTER CHAPERONE 1-RELATED"/>
    <property type="match status" value="1"/>
</dbReference>
<dbReference type="Gene3D" id="3.20.100.30">
    <property type="entry name" value="VTC, catalytic tunnel domain"/>
    <property type="match status" value="1"/>
</dbReference>
<keyword evidence="6 10" id="KW-1133">Transmembrane helix</keyword>
<dbReference type="AlphaFoldDB" id="A0A098VSW3"/>
<evidence type="ECO:0000256" key="5">
    <source>
        <dbReference type="ARBA" id="ARBA00022980"/>
    </source>
</evidence>
<accession>A0A098VSW3</accession>
<reference evidence="12 13" key="1">
    <citation type="submission" date="2014-04" db="EMBL/GenBank/DDBJ databases">
        <title>A new species of microsporidia sheds light on the evolution of extreme parasitism.</title>
        <authorList>
            <person name="Haag K.L."/>
            <person name="James T.Y."/>
            <person name="Larsson R."/>
            <person name="Schaer T.M."/>
            <person name="Refardt D."/>
            <person name="Pombert J.-F."/>
            <person name="Ebert D."/>
        </authorList>
    </citation>
    <scope>NUCLEOTIDE SEQUENCE [LARGE SCALE GENOMIC DNA]</scope>
    <source>
        <strain evidence="12 13">UGP3</strain>
        <tissue evidence="12">Spores</tissue>
    </source>
</reference>
<sequence>MKFGKQLANKVYSDWRFYYLEYDKLKEMLKERSDENFSEEDEALFVERLEKEVSKLQRKIQHYEDVFGRVSLPKLNENAVAHFKQELGNIGFELGTLGRYTRLNFTGILKILKKHDKHTDYKLKPMFLLHFRNNPLYIHNMDILLLRLSNLYNRLSSPSSQEASVDRQSANGSTNSETFIRKTAKYWVHPDNVTDVKLAILKHLPVIVYNSASKQQMTSAYSQTLDFSISSVYLDNDALELYLGRLEKSEGAEAIRIRWYGKSHDPELVFVERKIHKEDWTGEISFKSRFQLKEKHVKDYLTGQYTLEKALMKKRLLKQQDDAAIDELSKLSSEVQETISKRRLRPYVRTRYNRMAFQYPGDASVRISLDTELVMIKENPASEDSWKREDISSLEYPYAEIPESEIVKFPYAILEVKLQTETGADPPKWITDLISSQLMEEVPKFSKFVHGIAVLYEKQVQLFPFWISQMNIDIRQNKGNFTPISSPLRSADSALEFESGSITPLLVASSNSQQADLGSQLQPSSASSHSQKQGSSLNPNNNHVIIDISSKNQSEEQQHPLLLRSSVRPQIIRRDSLTTRTLTPPAKRSPRINSRIQTTSGNHTLVNKRIAVPVRVEPKVFFANERTFLSWLHFSIFLGGVSTALVGLGHKTAKISGYIFTLVSVVFSFYALYTYLWRAKKIRERDPGPYDDLVGPSVLVVVFLMAMLVNFAFTVYKDQSELLSLLGFDMIEEGARRTSVIENCGRSKHGRGHVNPIRCVNCGRCTPKDKAVKRFLVRNIVESAAVRDISEASVYDEYALPKLYIKMQYCVSCAIHSRVVRVRSRDGRRVRHVPRFNYKVGYILFTVGWCSFWGP</sequence>
<dbReference type="Proteomes" id="UP000029725">
    <property type="component" value="Unassembled WGS sequence"/>
</dbReference>
<evidence type="ECO:0000256" key="3">
    <source>
        <dbReference type="ARBA" id="ARBA00022554"/>
    </source>
</evidence>
<feature type="domain" description="SPX" evidence="11">
    <location>
        <begin position="1"/>
        <end position="129"/>
    </location>
</feature>
<evidence type="ECO:0000313" key="12">
    <source>
        <dbReference type="EMBL" id="KGG52092.1"/>
    </source>
</evidence>
<dbReference type="InterPro" id="IPR047864">
    <property type="entry name" value="Ribosomal_eS26_CS"/>
</dbReference>
<dbReference type="VEuPathDB" id="MicrosporidiaDB:DI09_20p90"/>
<dbReference type="CDD" id="cd14480">
    <property type="entry name" value="SPX_VTC2_like"/>
    <property type="match status" value="1"/>
</dbReference>